<sequence length="183" mass="20890">MPTYVTELLEGTNDADDTPCQLLNLEALWLTLTAVIRRRHSWYYPPGTHIFLSLMYIALWPATTSRWPGKLEIWIKAALLLCAGNRNLDVFDAIVSWHFEVFDREELSTDSLFVTKSGLFGLAPEGVVKSGQFAAILGGGYIPYLLEREGHHYRLTSHAYVQGFMSLANLPFMWQVQRIEIRL</sequence>
<evidence type="ECO:0000313" key="1">
    <source>
        <dbReference type="EMBL" id="KAK9773606.1"/>
    </source>
</evidence>
<keyword evidence="2" id="KW-1185">Reference proteome</keyword>
<gene>
    <name evidence="1" type="ORF">SCAR479_09750</name>
</gene>
<comment type="caution">
    <text evidence="1">The sequence shown here is derived from an EMBL/GenBank/DDBJ whole genome shotgun (WGS) entry which is preliminary data.</text>
</comment>
<organism evidence="1 2">
    <name type="scientific">Seiridium cardinale</name>
    <dbReference type="NCBI Taxonomy" id="138064"/>
    <lineage>
        <taxon>Eukaryota</taxon>
        <taxon>Fungi</taxon>
        <taxon>Dikarya</taxon>
        <taxon>Ascomycota</taxon>
        <taxon>Pezizomycotina</taxon>
        <taxon>Sordariomycetes</taxon>
        <taxon>Xylariomycetidae</taxon>
        <taxon>Amphisphaeriales</taxon>
        <taxon>Sporocadaceae</taxon>
        <taxon>Seiridium</taxon>
    </lineage>
</organism>
<dbReference type="EMBL" id="JARVKM010000049">
    <property type="protein sequence ID" value="KAK9773606.1"/>
    <property type="molecule type" value="Genomic_DNA"/>
</dbReference>
<name>A0ABR2XIZ4_9PEZI</name>
<accession>A0ABR2XIZ4</accession>
<proteinExistence type="predicted"/>
<dbReference type="Proteomes" id="UP001465668">
    <property type="component" value="Unassembled WGS sequence"/>
</dbReference>
<protein>
    <submittedName>
        <fullName evidence="1">Uncharacterized protein</fullName>
    </submittedName>
</protein>
<evidence type="ECO:0000313" key="2">
    <source>
        <dbReference type="Proteomes" id="UP001465668"/>
    </source>
</evidence>
<reference evidence="1 2" key="1">
    <citation type="submission" date="2024-02" db="EMBL/GenBank/DDBJ databases">
        <title>First draft genome assembly of two strains of Seiridium cardinale.</title>
        <authorList>
            <person name="Emiliani G."/>
            <person name="Scali E."/>
        </authorList>
    </citation>
    <scope>NUCLEOTIDE SEQUENCE [LARGE SCALE GENOMIC DNA]</scope>
    <source>
        <strain evidence="1 2">BM-138-000479</strain>
    </source>
</reference>